<gene>
    <name evidence="1" type="ORF">HNI00_04770</name>
</gene>
<name>A0AA96Y2Q1_9CYAN</name>
<sequence length="286" mass="32991">MFRIGCAIWAYKAWVGGLYPSGSRSADFLRLYGQRFTTVEGNITFYSTPDEQTVQRWVMDTPAGFHFCPKLPRDVSHQGLLAPQLPAAIAFLDRMAGLGDRLGPMFLQLPPSYGPAQQDDLRAFLAGWPHDRAELAVEVRHLDWFREVNTIELTYLLAGYHTSRVLLDTRPIYDCPDDPQIRSERKKPRVPLHKTLTTDTALIRYISHPSLDFNEPYFQDWARQITEWLQADKRVYLFIHCPVEEHSPRNARQFQYWLEQAGAPVPPLPWDAIAQPPEEPQQLSLF</sequence>
<dbReference type="PANTHER" id="PTHR30348">
    <property type="entry name" value="UNCHARACTERIZED PROTEIN YECE"/>
    <property type="match status" value="1"/>
</dbReference>
<accession>A0AA96Y2Q1</accession>
<evidence type="ECO:0000313" key="1">
    <source>
        <dbReference type="EMBL" id="WOB42541.1"/>
    </source>
</evidence>
<protein>
    <submittedName>
        <fullName evidence="1">DUF72 domain-containing protein</fullName>
    </submittedName>
</protein>
<dbReference type="EMBL" id="CP053540">
    <property type="protein sequence ID" value="WOB42541.1"/>
    <property type="molecule type" value="Genomic_DNA"/>
</dbReference>
<organism evidence="1">
    <name type="scientific">Thermoleptolyngbya oregonensis NK1-22</name>
    <dbReference type="NCBI Taxonomy" id="2547457"/>
    <lineage>
        <taxon>Bacteria</taxon>
        <taxon>Bacillati</taxon>
        <taxon>Cyanobacteriota</taxon>
        <taxon>Cyanophyceae</taxon>
        <taxon>Oculatellales</taxon>
        <taxon>Oculatellaceae</taxon>
        <taxon>Thermoleptolyngbya</taxon>
    </lineage>
</organism>
<dbReference type="RefSeq" id="WP_316791140.1">
    <property type="nucleotide sequence ID" value="NZ_CP053540.1"/>
</dbReference>
<dbReference type="InterPro" id="IPR002763">
    <property type="entry name" value="DUF72"/>
</dbReference>
<dbReference type="AlphaFoldDB" id="A0AA96Y2Q1"/>
<reference evidence="1" key="1">
    <citation type="submission" date="2020-05" db="EMBL/GenBank/DDBJ databases">
        <authorList>
            <person name="Zhu T."/>
            <person name="Keshari N."/>
            <person name="Lu X."/>
        </authorList>
    </citation>
    <scope>NUCLEOTIDE SEQUENCE</scope>
    <source>
        <strain evidence="1">NK1-22</strain>
    </source>
</reference>
<dbReference type="KEGG" id="tog:HNI00_04770"/>
<dbReference type="Gene3D" id="3.20.20.410">
    <property type="entry name" value="Protein of unknown function UPF0759"/>
    <property type="match status" value="1"/>
</dbReference>
<dbReference type="PANTHER" id="PTHR30348:SF9">
    <property type="entry name" value="UPF0759 PROTEIN YECE"/>
    <property type="match status" value="1"/>
</dbReference>
<dbReference type="InterPro" id="IPR036520">
    <property type="entry name" value="UPF0759_sf"/>
</dbReference>
<proteinExistence type="predicted"/>
<dbReference type="SUPFAM" id="SSF117396">
    <property type="entry name" value="TM1631-like"/>
    <property type="match status" value="1"/>
</dbReference>
<dbReference type="Pfam" id="PF01904">
    <property type="entry name" value="DUF72"/>
    <property type="match status" value="1"/>
</dbReference>